<protein>
    <recommendedName>
        <fullName evidence="3">BESS domain-containing protein</fullName>
    </recommendedName>
</protein>
<feature type="compositionally biased region" description="Polar residues" evidence="2">
    <location>
        <begin position="380"/>
        <end position="412"/>
    </location>
</feature>
<feature type="domain" description="BESS" evidence="3">
    <location>
        <begin position="220"/>
        <end position="259"/>
    </location>
</feature>
<proteinExistence type="predicted"/>
<name>A0A8S9WSC1_APOLU</name>
<feature type="region of interest" description="Disordered" evidence="2">
    <location>
        <begin position="184"/>
        <end position="219"/>
    </location>
</feature>
<organism evidence="4 5">
    <name type="scientific">Apolygus lucorum</name>
    <name type="common">Small green plant bug</name>
    <name type="synonym">Lygocoris lucorum</name>
    <dbReference type="NCBI Taxonomy" id="248454"/>
    <lineage>
        <taxon>Eukaryota</taxon>
        <taxon>Metazoa</taxon>
        <taxon>Ecdysozoa</taxon>
        <taxon>Arthropoda</taxon>
        <taxon>Hexapoda</taxon>
        <taxon>Insecta</taxon>
        <taxon>Pterygota</taxon>
        <taxon>Neoptera</taxon>
        <taxon>Paraneoptera</taxon>
        <taxon>Hemiptera</taxon>
        <taxon>Heteroptera</taxon>
        <taxon>Panheteroptera</taxon>
        <taxon>Cimicomorpha</taxon>
        <taxon>Miridae</taxon>
        <taxon>Mirini</taxon>
        <taxon>Apolygus</taxon>
    </lineage>
</organism>
<dbReference type="AlphaFoldDB" id="A0A8S9WSC1"/>
<dbReference type="Proteomes" id="UP000466442">
    <property type="component" value="Unassembled WGS sequence"/>
</dbReference>
<sequence length="563" mass="65433">MNCPEEEMIELYIPVRSVFSMETPRVLPADDDDDRSDECEDENEDGFDDDTTLDEYEMGGRQPNEHDIMNYRLEEHRDEYNDDCTPCGQQQTRQNYRGRDDWNDRPAQQRQNQGRGDRYSEESEGCNEYPNDPKTADKGSKELQTYSMKKFTICDLLKSRQKNKKTRKAIQTLLDLKQTMGNRMNGSFFQRGGQGQKQGREIEYGGRCGRGGTKGNKEGKDEYEIFAMTLVPELKKLDDHQMRQFKWKVFQLIDEVSAESDSCGGGNEKRGGQQKGNQVDQCESDHSGSGMLYDEERRDGQDQSADQSKMQNDQCGDDNEQWSDQENCQPQQQKRSPCQQPRRKQNRQQQRQQYQQSQQYEDCEPQQRRQRQCGQRAPQSRQNCNPQTSYQQRSAPRQNCNQQTRQQHCGQEQHQHTHCPPPQSHQNCRPCYDPHRCCQPASNKQQCKDESQGQKQRQNESKGHNQSDNESKGQRQRQDESKSRKQNKDESKSRKQSSGDSKNRKQSKDSRRKSTRSSDYSKDSSYRSAESSSTLSDESFDTAERSPSPSRKKKGGKRVSYES</sequence>
<dbReference type="GO" id="GO:0003677">
    <property type="term" value="F:DNA binding"/>
    <property type="evidence" value="ECO:0007669"/>
    <property type="project" value="InterPro"/>
</dbReference>
<feature type="compositionally biased region" description="Basic and acidic residues" evidence="2">
    <location>
        <begin position="446"/>
        <end position="493"/>
    </location>
</feature>
<feature type="region of interest" description="Disordered" evidence="2">
    <location>
        <begin position="258"/>
        <end position="563"/>
    </location>
</feature>
<gene>
    <name evidence="4" type="ORF">GE061_006128</name>
</gene>
<dbReference type="InterPro" id="IPR004210">
    <property type="entry name" value="BESS_motif"/>
</dbReference>
<feature type="compositionally biased region" description="Low complexity" evidence="2">
    <location>
        <begin position="347"/>
        <end position="359"/>
    </location>
</feature>
<evidence type="ECO:0000259" key="3">
    <source>
        <dbReference type="PROSITE" id="PS51031"/>
    </source>
</evidence>
<dbReference type="EMBL" id="WIXP02000014">
    <property type="protein sequence ID" value="KAF6199830.1"/>
    <property type="molecule type" value="Genomic_DNA"/>
</dbReference>
<keyword evidence="5" id="KW-1185">Reference proteome</keyword>
<comment type="subcellular location">
    <subcellularLocation>
        <location evidence="1">Nucleus</location>
    </subcellularLocation>
</comment>
<evidence type="ECO:0000313" key="5">
    <source>
        <dbReference type="Proteomes" id="UP000466442"/>
    </source>
</evidence>
<feature type="region of interest" description="Disordered" evidence="2">
    <location>
        <begin position="25"/>
        <end position="142"/>
    </location>
</feature>
<evidence type="ECO:0000313" key="4">
    <source>
        <dbReference type="EMBL" id="KAF6199830.1"/>
    </source>
</evidence>
<feature type="compositionally biased region" description="Basic and acidic residues" evidence="2">
    <location>
        <begin position="63"/>
        <end position="79"/>
    </location>
</feature>
<reference evidence="4" key="1">
    <citation type="journal article" date="2021" name="Mol. Ecol. Resour.">
        <title>Apolygus lucorum genome provides insights into omnivorousness and mesophyll feeding.</title>
        <authorList>
            <person name="Liu Y."/>
            <person name="Liu H."/>
            <person name="Wang H."/>
            <person name="Huang T."/>
            <person name="Liu B."/>
            <person name="Yang B."/>
            <person name="Yin L."/>
            <person name="Li B."/>
            <person name="Zhang Y."/>
            <person name="Zhang S."/>
            <person name="Jiang F."/>
            <person name="Zhang X."/>
            <person name="Ren Y."/>
            <person name="Wang B."/>
            <person name="Wang S."/>
            <person name="Lu Y."/>
            <person name="Wu K."/>
            <person name="Fan W."/>
            <person name="Wang G."/>
        </authorList>
    </citation>
    <scope>NUCLEOTIDE SEQUENCE</scope>
    <source>
        <strain evidence="4">12Hb</strain>
    </source>
</reference>
<dbReference type="PROSITE" id="PS51031">
    <property type="entry name" value="BESS"/>
    <property type="match status" value="1"/>
</dbReference>
<evidence type="ECO:0000256" key="1">
    <source>
        <dbReference type="PROSITE-ProRule" id="PRU00371"/>
    </source>
</evidence>
<feature type="compositionally biased region" description="Acidic residues" evidence="2">
    <location>
        <begin position="29"/>
        <end position="57"/>
    </location>
</feature>
<feature type="compositionally biased region" description="Low complexity" evidence="2">
    <location>
        <begin position="526"/>
        <end position="537"/>
    </location>
</feature>
<feature type="compositionally biased region" description="Polar residues" evidence="2">
    <location>
        <begin position="302"/>
        <end position="314"/>
    </location>
</feature>
<keyword evidence="1" id="KW-0539">Nucleus</keyword>
<dbReference type="GO" id="GO:0005634">
    <property type="term" value="C:nucleus"/>
    <property type="evidence" value="ECO:0007669"/>
    <property type="project" value="UniProtKB-SubCell"/>
</dbReference>
<comment type="caution">
    <text evidence="4">The sequence shown here is derived from an EMBL/GenBank/DDBJ whole genome shotgun (WGS) entry which is preliminary data.</text>
</comment>
<accession>A0A8S9WSC1</accession>
<feature type="compositionally biased region" description="Low complexity" evidence="2">
    <location>
        <begin position="328"/>
        <end position="340"/>
    </location>
</feature>
<evidence type="ECO:0000256" key="2">
    <source>
        <dbReference type="SAM" id="MobiDB-lite"/>
    </source>
</evidence>